<dbReference type="SMART" id="SM00360">
    <property type="entry name" value="RRM"/>
    <property type="match status" value="1"/>
</dbReference>
<dbReference type="PANTHER" id="PTHR23147">
    <property type="entry name" value="SERINE/ARGININE RICH SPLICING FACTOR"/>
    <property type="match status" value="1"/>
</dbReference>
<dbReference type="Proteomes" id="UP000245207">
    <property type="component" value="Unassembled WGS sequence"/>
</dbReference>
<evidence type="ECO:0000256" key="4">
    <source>
        <dbReference type="PROSITE-ProRule" id="PRU00176"/>
    </source>
</evidence>
<evidence type="ECO:0000259" key="5">
    <source>
        <dbReference type="PROSITE" id="PS50102"/>
    </source>
</evidence>
<gene>
    <name evidence="6" type="ORF">CTI12_AA283160</name>
</gene>
<dbReference type="CDD" id="cd00590">
    <property type="entry name" value="RRM_SF"/>
    <property type="match status" value="1"/>
</dbReference>
<dbReference type="GO" id="GO:0003723">
    <property type="term" value="F:RNA binding"/>
    <property type="evidence" value="ECO:0007669"/>
    <property type="project" value="UniProtKB-UniRule"/>
</dbReference>
<dbReference type="GO" id="GO:0005681">
    <property type="term" value="C:spliceosomal complex"/>
    <property type="evidence" value="ECO:0007669"/>
    <property type="project" value="UniProtKB-KW"/>
</dbReference>
<sequence>MGRGKVGRGNEKDKDEWQEVVHRHRRQYENRMSGKGDSMLTKIFISNLPKGCTPWDVKYVFGGFGEVVSAYIARKNDKFGCRFGFISFKSVRDVRALELRLNGIKMGSNKLRVNIAKFADENVGLESLTEKKGEAKQVKDVKKVPRYYEEAEKLRCNFRGSNSYKDTLENKVSMDKRNVEGEDSVSKSKVVVVPEVTQAFKELYGRALVGRAVNLETLIKLDKLLVEAGIGDLEILYIGGLSVLLKFKDEVKASKLLLDNGVWCRWFSVLDSWKGQVLSFERIAWVKIYGVSLNLAENSVFDSVAACFGMVVHKAQLCSEDSDLSSTCVGIFVGDGVQICDSVVVKWKNRQFKVWVEEESGVWDPDCVGVVEVSSVCPSPMNTFDQGSGDGEQMSGGGVFPINVEEEELSVHGEMHAHGLGNNHGGSPMLMVWGQRIFN</sequence>
<dbReference type="Gene3D" id="3.30.70.330">
    <property type="match status" value="1"/>
</dbReference>
<evidence type="ECO:0000256" key="3">
    <source>
        <dbReference type="ARBA" id="ARBA00023187"/>
    </source>
</evidence>
<keyword evidence="3" id="KW-0508">mRNA splicing</keyword>
<dbReference type="GO" id="GO:0008380">
    <property type="term" value="P:RNA splicing"/>
    <property type="evidence" value="ECO:0007669"/>
    <property type="project" value="UniProtKB-KW"/>
</dbReference>
<keyword evidence="1" id="KW-0507">mRNA processing</keyword>
<reference evidence="6 7" key="1">
    <citation type="journal article" date="2018" name="Mol. Plant">
        <title>The genome of Artemisia annua provides insight into the evolution of Asteraceae family and artemisinin biosynthesis.</title>
        <authorList>
            <person name="Shen Q."/>
            <person name="Zhang L."/>
            <person name="Liao Z."/>
            <person name="Wang S."/>
            <person name="Yan T."/>
            <person name="Shi P."/>
            <person name="Liu M."/>
            <person name="Fu X."/>
            <person name="Pan Q."/>
            <person name="Wang Y."/>
            <person name="Lv Z."/>
            <person name="Lu X."/>
            <person name="Zhang F."/>
            <person name="Jiang W."/>
            <person name="Ma Y."/>
            <person name="Chen M."/>
            <person name="Hao X."/>
            <person name="Li L."/>
            <person name="Tang Y."/>
            <person name="Lv G."/>
            <person name="Zhou Y."/>
            <person name="Sun X."/>
            <person name="Brodelius P.E."/>
            <person name="Rose J.K.C."/>
            <person name="Tang K."/>
        </authorList>
    </citation>
    <scope>NUCLEOTIDE SEQUENCE [LARGE SCALE GENOMIC DNA]</scope>
    <source>
        <strain evidence="7">cv. Huhao1</strain>
        <tissue evidence="6">Leaf</tissue>
    </source>
</reference>
<dbReference type="OrthoDB" id="1745249at2759"/>
<dbReference type="InterPro" id="IPR000504">
    <property type="entry name" value="RRM_dom"/>
</dbReference>
<dbReference type="InterPro" id="IPR050907">
    <property type="entry name" value="SRSF"/>
</dbReference>
<dbReference type="InterPro" id="IPR012677">
    <property type="entry name" value="Nucleotide-bd_a/b_plait_sf"/>
</dbReference>
<dbReference type="GO" id="GO:0006397">
    <property type="term" value="P:mRNA processing"/>
    <property type="evidence" value="ECO:0007669"/>
    <property type="project" value="UniProtKB-KW"/>
</dbReference>
<dbReference type="EMBL" id="PKPP01003121">
    <property type="protein sequence ID" value="PWA71178.1"/>
    <property type="molecule type" value="Genomic_DNA"/>
</dbReference>
<proteinExistence type="predicted"/>
<protein>
    <submittedName>
        <fullName evidence="6">Nucleotide-binding alpha-beta plait domain-containing protein</fullName>
    </submittedName>
</protein>
<keyword evidence="4" id="KW-0694">RNA-binding</keyword>
<accession>A0A2U1NCF8</accession>
<comment type="caution">
    <text evidence="6">The sequence shown here is derived from an EMBL/GenBank/DDBJ whole genome shotgun (WGS) entry which is preliminary data.</text>
</comment>
<keyword evidence="2" id="KW-0747">Spliceosome</keyword>
<dbReference type="SUPFAM" id="SSF54928">
    <property type="entry name" value="RNA-binding domain, RBD"/>
    <property type="match status" value="1"/>
</dbReference>
<feature type="domain" description="RRM" evidence="5">
    <location>
        <begin position="41"/>
        <end position="118"/>
    </location>
</feature>
<organism evidence="6 7">
    <name type="scientific">Artemisia annua</name>
    <name type="common">Sweet wormwood</name>
    <dbReference type="NCBI Taxonomy" id="35608"/>
    <lineage>
        <taxon>Eukaryota</taxon>
        <taxon>Viridiplantae</taxon>
        <taxon>Streptophyta</taxon>
        <taxon>Embryophyta</taxon>
        <taxon>Tracheophyta</taxon>
        <taxon>Spermatophyta</taxon>
        <taxon>Magnoliopsida</taxon>
        <taxon>eudicotyledons</taxon>
        <taxon>Gunneridae</taxon>
        <taxon>Pentapetalae</taxon>
        <taxon>asterids</taxon>
        <taxon>campanulids</taxon>
        <taxon>Asterales</taxon>
        <taxon>Asteraceae</taxon>
        <taxon>Asteroideae</taxon>
        <taxon>Anthemideae</taxon>
        <taxon>Artemisiinae</taxon>
        <taxon>Artemisia</taxon>
    </lineage>
</organism>
<dbReference type="STRING" id="35608.A0A2U1NCF8"/>
<dbReference type="Pfam" id="PF00076">
    <property type="entry name" value="RRM_1"/>
    <property type="match status" value="1"/>
</dbReference>
<evidence type="ECO:0000256" key="1">
    <source>
        <dbReference type="ARBA" id="ARBA00022664"/>
    </source>
</evidence>
<dbReference type="InterPro" id="IPR035979">
    <property type="entry name" value="RBD_domain_sf"/>
</dbReference>
<dbReference type="PROSITE" id="PS50102">
    <property type="entry name" value="RRM"/>
    <property type="match status" value="1"/>
</dbReference>
<evidence type="ECO:0000313" key="7">
    <source>
        <dbReference type="Proteomes" id="UP000245207"/>
    </source>
</evidence>
<dbReference type="AlphaFoldDB" id="A0A2U1NCF8"/>
<keyword evidence="7" id="KW-1185">Reference proteome</keyword>
<evidence type="ECO:0000313" key="6">
    <source>
        <dbReference type="EMBL" id="PWA71178.1"/>
    </source>
</evidence>
<evidence type="ECO:0000256" key="2">
    <source>
        <dbReference type="ARBA" id="ARBA00022728"/>
    </source>
</evidence>
<name>A0A2U1NCF8_ARTAN</name>